<evidence type="ECO:0008006" key="4">
    <source>
        <dbReference type="Google" id="ProtNLM"/>
    </source>
</evidence>
<protein>
    <recommendedName>
        <fullName evidence="4">Transposase</fullName>
    </recommendedName>
</protein>
<dbReference type="SUPFAM" id="SSF46689">
    <property type="entry name" value="Homeodomain-like"/>
    <property type="match status" value="1"/>
</dbReference>
<dbReference type="GO" id="GO:0006313">
    <property type="term" value="P:DNA transposition"/>
    <property type="evidence" value="ECO:0007669"/>
    <property type="project" value="InterPro"/>
</dbReference>
<dbReference type="GO" id="GO:0004803">
    <property type="term" value="F:transposase activity"/>
    <property type="evidence" value="ECO:0007669"/>
    <property type="project" value="InterPro"/>
</dbReference>
<dbReference type="Pfam" id="PF01527">
    <property type="entry name" value="HTH_Tnp_1"/>
    <property type="match status" value="1"/>
</dbReference>
<proteinExistence type="predicted"/>
<dbReference type="OrthoDB" id="886395at2"/>
<evidence type="ECO:0000313" key="3">
    <source>
        <dbReference type="Proteomes" id="UP000245999"/>
    </source>
</evidence>
<keyword evidence="3" id="KW-1185">Reference proteome</keyword>
<dbReference type="Proteomes" id="UP000245999">
    <property type="component" value="Chromosome"/>
</dbReference>
<accession>A0A2Z3GL74</accession>
<sequence>MNDTPKPDKRRKYDAGLRTRTLRLAEQSRLTQAVARALNLDPKRLYRWQKAAQTLVVAVLGAALDPATAAELRQLRAANRRQAQELEILKKAIAICQMLEAYFRRHRTTEQLPLYRCRARAQPGAPTLSGARGAGQWVLCLAPGPAAGYGKGNASLGNGFSEGLWGAPEPLRYPPAASGVVPERARRRPAAPTHGHALPGPARAATQGLHPAHDRFHLRAVLRPQPPA</sequence>
<dbReference type="InterPro" id="IPR002514">
    <property type="entry name" value="Transposase_8"/>
</dbReference>
<evidence type="ECO:0000313" key="2">
    <source>
        <dbReference type="EMBL" id="AWM33968.1"/>
    </source>
</evidence>
<dbReference type="EMBL" id="CP029145">
    <property type="protein sequence ID" value="AWM33968.1"/>
    <property type="molecule type" value="Genomic_DNA"/>
</dbReference>
<organism evidence="2 3">
    <name type="scientific">Hymenobacter nivis</name>
    <dbReference type="NCBI Taxonomy" id="1850093"/>
    <lineage>
        <taxon>Bacteria</taxon>
        <taxon>Pseudomonadati</taxon>
        <taxon>Bacteroidota</taxon>
        <taxon>Cytophagia</taxon>
        <taxon>Cytophagales</taxon>
        <taxon>Hymenobacteraceae</taxon>
        <taxon>Hymenobacter</taxon>
    </lineage>
</organism>
<name>A0A2Z3GL74_9BACT</name>
<dbReference type="AlphaFoldDB" id="A0A2Z3GL74"/>
<gene>
    <name evidence="2" type="ORF">DDQ68_14940</name>
</gene>
<reference evidence="3" key="1">
    <citation type="submission" date="2018-04" db="EMBL/GenBank/DDBJ databases">
        <title>Complete genome of Antarctic heterotrophic bacterium Hymenobacter nivis.</title>
        <authorList>
            <person name="Terashima M."/>
        </authorList>
    </citation>
    <scope>NUCLEOTIDE SEQUENCE [LARGE SCALE GENOMIC DNA]</scope>
    <source>
        <strain evidence="3">NBRC 111535</strain>
    </source>
</reference>
<feature type="region of interest" description="Disordered" evidence="1">
    <location>
        <begin position="176"/>
        <end position="203"/>
    </location>
</feature>
<dbReference type="GO" id="GO:0003677">
    <property type="term" value="F:DNA binding"/>
    <property type="evidence" value="ECO:0007669"/>
    <property type="project" value="InterPro"/>
</dbReference>
<dbReference type="InterPro" id="IPR009057">
    <property type="entry name" value="Homeodomain-like_sf"/>
</dbReference>
<evidence type="ECO:0000256" key="1">
    <source>
        <dbReference type="SAM" id="MobiDB-lite"/>
    </source>
</evidence>
<dbReference type="KEGG" id="hnv:DDQ68_14940"/>